<organism evidence="3 4">
    <name type="scientific">Vogesella oryzagri</name>
    <dbReference type="NCBI Taxonomy" id="3160864"/>
    <lineage>
        <taxon>Bacteria</taxon>
        <taxon>Pseudomonadati</taxon>
        <taxon>Pseudomonadota</taxon>
        <taxon>Betaproteobacteria</taxon>
        <taxon>Neisseriales</taxon>
        <taxon>Chromobacteriaceae</taxon>
        <taxon>Vogesella</taxon>
    </lineage>
</organism>
<evidence type="ECO:0000313" key="4">
    <source>
        <dbReference type="Proteomes" id="UP001433638"/>
    </source>
</evidence>
<evidence type="ECO:0000313" key="3">
    <source>
        <dbReference type="EMBL" id="MEQ6290569.1"/>
    </source>
</evidence>
<reference evidence="3" key="1">
    <citation type="submission" date="2024-06" db="EMBL/GenBank/DDBJ databases">
        <title>Genome sequence of Vogesella sp. MAHUQ-64.</title>
        <authorList>
            <person name="Huq M.A."/>
        </authorList>
    </citation>
    <scope>NUCLEOTIDE SEQUENCE</scope>
    <source>
        <strain evidence="3">MAHUQ-64</strain>
    </source>
</reference>
<dbReference type="InterPro" id="IPR021104">
    <property type="entry name" value="KfrA_DNA-bd_N"/>
</dbReference>
<evidence type="ECO:0000256" key="1">
    <source>
        <dbReference type="SAM" id="Coils"/>
    </source>
</evidence>
<keyword evidence="4" id="KW-1185">Reference proteome</keyword>
<accession>A0ABV1M2W0</accession>
<dbReference type="EMBL" id="JBEFLD010000004">
    <property type="protein sequence ID" value="MEQ6290569.1"/>
    <property type="molecule type" value="Genomic_DNA"/>
</dbReference>
<dbReference type="GO" id="GO:0003677">
    <property type="term" value="F:DNA binding"/>
    <property type="evidence" value="ECO:0007669"/>
    <property type="project" value="UniProtKB-KW"/>
</dbReference>
<sequence>MFFQKFEDIHSLAGSAPTTDAANLPAGEPGLIPSFADVAAAASLLAEEGLPVTTCAVRDALGDVSLSAVQQQLAAWRASQPRPAAAQPLAVPAPLAAALTGWAQQLVDDASGALRNDLTRADDELAALCLRHEQLEADHAALQRQLGKVTEDRDQAMATLLECDTQIERLTVELQHARDVASNALVGKAKDQLAIDGKDAQLAELRLQLERNVAATAAQSDARLAAEMELVGAATARDNLAAEVTALRAELDACRAERRAQ</sequence>
<evidence type="ECO:0000259" key="2">
    <source>
        <dbReference type="Pfam" id="PF11740"/>
    </source>
</evidence>
<comment type="caution">
    <text evidence="3">The sequence shown here is derived from an EMBL/GenBank/DDBJ whole genome shotgun (WGS) entry which is preliminary data.</text>
</comment>
<name>A0ABV1M2W0_9NEIS</name>
<gene>
    <name evidence="3" type="ORF">ABNW52_08075</name>
</gene>
<protein>
    <submittedName>
        <fullName evidence="3">DNA-binding protein</fullName>
    </submittedName>
</protein>
<keyword evidence="3" id="KW-0238">DNA-binding</keyword>
<proteinExistence type="predicted"/>
<dbReference type="Pfam" id="PF11740">
    <property type="entry name" value="KfrA_N"/>
    <property type="match status" value="1"/>
</dbReference>
<feature type="coiled-coil region" evidence="1">
    <location>
        <begin position="118"/>
        <end position="152"/>
    </location>
</feature>
<keyword evidence="1" id="KW-0175">Coiled coil</keyword>
<dbReference type="RefSeq" id="WP_349586185.1">
    <property type="nucleotide sequence ID" value="NZ_JBEFLD010000004.1"/>
</dbReference>
<dbReference type="Proteomes" id="UP001433638">
    <property type="component" value="Unassembled WGS sequence"/>
</dbReference>
<feature type="domain" description="KfrA N-terminal DNA-binding" evidence="2">
    <location>
        <begin position="36"/>
        <end position="146"/>
    </location>
</feature>